<dbReference type="GO" id="GO:0016757">
    <property type="term" value="F:glycosyltransferase activity"/>
    <property type="evidence" value="ECO:0007669"/>
    <property type="project" value="UniProtKB-KW"/>
</dbReference>
<dbReference type="RefSeq" id="WP_188711128.1">
    <property type="nucleotide sequence ID" value="NZ_BMHO01000001.1"/>
</dbReference>
<evidence type="ECO:0000256" key="5">
    <source>
        <dbReference type="SAM" id="MobiDB-lite"/>
    </source>
</evidence>
<evidence type="ECO:0000313" key="7">
    <source>
        <dbReference type="Proteomes" id="UP000633205"/>
    </source>
</evidence>
<protein>
    <submittedName>
        <fullName evidence="6">Glycosyl transferase</fullName>
    </submittedName>
</protein>
<reference evidence="6" key="1">
    <citation type="journal article" date="2014" name="Int. J. Syst. Evol. Microbiol.">
        <title>Complete genome sequence of Corynebacterium casei LMG S-19264T (=DSM 44701T), isolated from a smear-ripened cheese.</title>
        <authorList>
            <consortium name="US DOE Joint Genome Institute (JGI-PGF)"/>
            <person name="Walter F."/>
            <person name="Albersmeier A."/>
            <person name="Kalinowski J."/>
            <person name="Ruckert C."/>
        </authorList>
    </citation>
    <scope>NUCLEOTIDE SEQUENCE</scope>
    <source>
        <strain evidence="6">CGMCC 1.15152</strain>
    </source>
</reference>
<dbReference type="InterPro" id="IPR029044">
    <property type="entry name" value="Nucleotide-diphossugar_trans"/>
</dbReference>
<dbReference type="Pfam" id="PF13641">
    <property type="entry name" value="Glyco_tranf_2_3"/>
    <property type="match status" value="1"/>
</dbReference>
<dbReference type="AlphaFoldDB" id="A0A916Y591"/>
<accession>A0A916Y591</accession>
<evidence type="ECO:0000256" key="4">
    <source>
        <dbReference type="ARBA" id="ARBA00022679"/>
    </source>
</evidence>
<dbReference type="Proteomes" id="UP000633205">
    <property type="component" value="Unassembled WGS sequence"/>
</dbReference>
<evidence type="ECO:0000256" key="3">
    <source>
        <dbReference type="ARBA" id="ARBA00022676"/>
    </source>
</evidence>
<comment type="similarity">
    <text evidence="2">Belongs to the glycosyltransferase 2 family.</text>
</comment>
<evidence type="ECO:0000256" key="2">
    <source>
        <dbReference type="ARBA" id="ARBA00006739"/>
    </source>
</evidence>
<proteinExistence type="inferred from homology"/>
<organism evidence="6 7">
    <name type="scientific">Microbacterium faecale</name>
    <dbReference type="NCBI Taxonomy" id="1804630"/>
    <lineage>
        <taxon>Bacteria</taxon>
        <taxon>Bacillati</taxon>
        <taxon>Actinomycetota</taxon>
        <taxon>Actinomycetes</taxon>
        <taxon>Micrococcales</taxon>
        <taxon>Microbacteriaceae</taxon>
        <taxon>Microbacterium</taxon>
    </lineage>
</organism>
<keyword evidence="4 6" id="KW-0808">Transferase</keyword>
<feature type="compositionally biased region" description="Polar residues" evidence="5">
    <location>
        <begin position="87"/>
        <end position="98"/>
    </location>
</feature>
<dbReference type="PANTHER" id="PTHR43179:SF12">
    <property type="entry name" value="GALACTOFURANOSYLTRANSFERASE GLFT2"/>
    <property type="match status" value="1"/>
</dbReference>
<gene>
    <name evidence="6" type="ORF">GCM10010915_09400</name>
</gene>
<dbReference type="CDD" id="cd04186">
    <property type="entry name" value="GT_2_like_c"/>
    <property type="match status" value="1"/>
</dbReference>
<comment type="pathway">
    <text evidence="1">Cell wall biogenesis; cell wall polysaccharide biosynthesis.</text>
</comment>
<feature type="region of interest" description="Disordered" evidence="5">
    <location>
        <begin position="80"/>
        <end position="99"/>
    </location>
</feature>
<dbReference type="PANTHER" id="PTHR43179">
    <property type="entry name" value="RHAMNOSYLTRANSFERASE WBBL"/>
    <property type="match status" value="1"/>
</dbReference>
<comment type="caution">
    <text evidence="6">The sequence shown here is derived from an EMBL/GenBank/DDBJ whole genome shotgun (WGS) entry which is preliminary data.</text>
</comment>
<keyword evidence="3" id="KW-0328">Glycosyltransferase</keyword>
<dbReference type="Gene3D" id="3.90.550.10">
    <property type="entry name" value="Spore Coat Polysaccharide Biosynthesis Protein SpsA, Chain A"/>
    <property type="match status" value="1"/>
</dbReference>
<keyword evidence="7" id="KW-1185">Reference proteome</keyword>
<sequence>MRTLVVVLNWNGVDDTLSCLDALDRQTHDDFDALVIDNGSVGDDVARLRERVEPAGLASRLGDGAAIRRDAGLAEHLEIRREGGDTAGSSRPPRNSETLGERAARVTLHEEPENLGFAGGVNVGIRRAMAEGYDAVALLNNDAVPDPDWLAKLDEALERTGAMVATGLMLRASEDPNLDGTIDTAGDAISTWGMPFPRSRGDAPYAMPAGGPVFSASGGASLFRTDLFRDIGLFDEKFFAYFEDVDIGFRARLAGHAIVYDPEAVVRHKIGATSGRIPGFTVRQNFQNLPLLLVKNVPVGLRRMIVPRFVILFTMMLAKATLTGSAKPAWLGLIGGLRLARGHGLRERARIQSARRAHPSDIDAMLTHDLPPAQSGMRKVRRALRGR</sequence>
<reference evidence="6" key="2">
    <citation type="submission" date="2020-09" db="EMBL/GenBank/DDBJ databases">
        <authorList>
            <person name="Sun Q."/>
            <person name="Zhou Y."/>
        </authorList>
    </citation>
    <scope>NUCLEOTIDE SEQUENCE</scope>
    <source>
        <strain evidence="6">CGMCC 1.15152</strain>
    </source>
</reference>
<dbReference type="EMBL" id="BMHO01000001">
    <property type="protein sequence ID" value="GGD31247.1"/>
    <property type="molecule type" value="Genomic_DNA"/>
</dbReference>
<dbReference type="SUPFAM" id="SSF53448">
    <property type="entry name" value="Nucleotide-diphospho-sugar transferases"/>
    <property type="match status" value="1"/>
</dbReference>
<name>A0A916Y591_9MICO</name>
<evidence type="ECO:0000256" key="1">
    <source>
        <dbReference type="ARBA" id="ARBA00004776"/>
    </source>
</evidence>
<evidence type="ECO:0000313" key="6">
    <source>
        <dbReference type="EMBL" id="GGD31247.1"/>
    </source>
</evidence>